<proteinExistence type="predicted"/>
<reference evidence="1 2" key="1">
    <citation type="submission" date="2021-02" db="EMBL/GenBank/DDBJ databases">
        <title>Genome assembly of Pseudopithomyces chartarum.</title>
        <authorList>
            <person name="Jauregui R."/>
            <person name="Singh J."/>
            <person name="Voisey C."/>
        </authorList>
    </citation>
    <scope>NUCLEOTIDE SEQUENCE [LARGE SCALE GENOMIC DNA]</scope>
    <source>
        <strain evidence="1 2">AGR01</strain>
    </source>
</reference>
<name>A0AAN6LRV8_9PLEO</name>
<accession>A0AAN6LRV8</accession>
<evidence type="ECO:0000313" key="1">
    <source>
        <dbReference type="EMBL" id="KAK3202664.1"/>
    </source>
</evidence>
<evidence type="ECO:0000313" key="2">
    <source>
        <dbReference type="Proteomes" id="UP001280581"/>
    </source>
</evidence>
<protein>
    <submittedName>
        <fullName evidence="1">Uncharacterized protein</fullName>
    </submittedName>
</protein>
<dbReference type="Proteomes" id="UP001280581">
    <property type="component" value="Unassembled WGS sequence"/>
</dbReference>
<sequence length="216" mass="22666">MRSSTISSYAALAIGVSALPNQLRKRDWVNDEKGNIYLTLSDETVQIGTVTIDSIFAELGDACATTGTCDSSTRTIDGQLIGAGLGGNVEDITVSLEPYGLYPIWIRNGLLDALHAAVLEVAKCEDIHHQPTCPNPAVYCPAEPITVNECTVPRFWGINYQGGDPNSGPPQITTTVDLSIKESGFCETFTTIGSAVAGAINGVGGGIFSLIGLACQ</sequence>
<gene>
    <name evidence="1" type="ORF">GRF29_154g350333</name>
</gene>
<dbReference type="AlphaFoldDB" id="A0AAN6LRV8"/>
<dbReference type="EMBL" id="WVTA01000013">
    <property type="protein sequence ID" value="KAK3202664.1"/>
    <property type="molecule type" value="Genomic_DNA"/>
</dbReference>
<comment type="caution">
    <text evidence="1">The sequence shown here is derived from an EMBL/GenBank/DDBJ whole genome shotgun (WGS) entry which is preliminary data.</text>
</comment>
<keyword evidence="2" id="KW-1185">Reference proteome</keyword>
<organism evidence="1 2">
    <name type="scientific">Pseudopithomyces chartarum</name>
    <dbReference type="NCBI Taxonomy" id="1892770"/>
    <lineage>
        <taxon>Eukaryota</taxon>
        <taxon>Fungi</taxon>
        <taxon>Dikarya</taxon>
        <taxon>Ascomycota</taxon>
        <taxon>Pezizomycotina</taxon>
        <taxon>Dothideomycetes</taxon>
        <taxon>Pleosporomycetidae</taxon>
        <taxon>Pleosporales</taxon>
        <taxon>Massarineae</taxon>
        <taxon>Didymosphaeriaceae</taxon>
        <taxon>Pseudopithomyces</taxon>
    </lineage>
</organism>